<gene>
    <name evidence="1" type="ORF">NDI76_12295</name>
</gene>
<protein>
    <submittedName>
        <fullName evidence="1">Uncharacterized protein</fullName>
    </submittedName>
</protein>
<dbReference type="EMBL" id="JAMQOP010000002">
    <property type="protein sequence ID" value="MDS0299523.1"/>
    <property type="molecule type" value="Genomic_DNA"/>
</dbReference>
<dbReference type="Proteomes" id="UP001257060">
    <property type="component" value="Unassembled WGS sequence"/>
</dbReference>
<proteinExistence type="predicted"/>
<sequence>MREVDAACREMSALGWLQPGTTNGGWVADGTAAELLTRYPPLKSDTVPPRVDRAGFGERLTG</sequence>
<comment type="caution">
    <text evidence="1">The sequence shown here is derived from an EMBL/GenBank/DDBJ whole genome shotgun (WGS) entry which is preliminary data.</text>
</comment>
<evidence type="ECO:0000313" key="2">
    <source>
        <dbReference type="Proteomes" id="UP001257060"/>
    </source>
</evidence>
<dbReference type="RefSeq" id="WP_310924376.1">
    <property type="nucleotide sequence ID" value="NZ_JAMQOP010000002.1"/>
</dbReference>
<keyword evidence="2" id="KW-1185">Reference proteome</keyword>
<name>A0ABU2GFF5_9EURY</name>
<organism evidence="1 2">
    <name type="scientific">Halogeometricum salsisoli</name>
    <dbReference type="NCBI Taxonomy" id="2950536"/>
    <lineage>
        <taxon>Archaea</taxon>
        <taxon>Methanobacteriati</taxon>
        <taxon>Methanobacteriota</taxon>
        <taxon>Stenosarchaea group</taxon>
        <taxon>Halobacteria</taxon>
        <taxon>Halobacteriales</taxon>
        <taxon>Haloferacaceae</taxon>
        <taxon>Halogeometricum</taxon>
    </lineage>
</organism>
<accession>A0ABU2GFF5</accession>
<reference evidence="1 2" key="1">
    <citation type="submission" date="2022-06" db="EMBL/GenBank/DDBJ databases">
        <title>Halogeometricum sp. a new haloarchaeum isolate from saline soil.</title>
        <authorList>
            <person name="Strakova D."/>
            <person name="Galisteo C."/>
            <person name="Sanchez-Porro C."/>
            <person name="Ventosa A."/>
        </authorList>
    </citation>
    <scope>NUCLEOTIDE SEQUENCE [LARGE SCALE GENOMIC DNA]</scope>
    <source>
        <strain evidence="1 2">S1BR25-6</strain>
    </source>
</reference>
<evidence type="ECO:0000313" key="1">
    <source>
        <dbReference type="EMBL" id="MDS0299523.1"/>
    </source>
</evidence>